<feature type="region of interest" description="Disordered" evidence="1">
    <location>
        <begin position="1"/>
        <end position="39"/>
    </location>
</feature>
<proteinExistence type="predicted"/>
<feature type="compositionally biased region" description="Basic and acidic residues" evidence="1">
    <location>
        <begin position="28"/>
        <end position="39"/>
    </location>
</feature>
<evidence type="ECO:0000313" key="2">
    <source>
        <dbReference type="EMBL" id="BDI34358.1"/>
    </source>
</evidence>
<evidence type="ECO:0000313" key="3">
    <source>
        <dbReference type="Proteomes" id="UP000287394"/>
    </source>
</evidence>
<keyword evidence="3" id="KW-1185">Reference proteome</keyword>
<dbReference type="Pfam" id="PF09413">
    <property type="entry name" value="DUF2007"/>
    <property type="match status" value="1"/>
</dbReference>
<dbReference type="Proteomes" id="UP000287394">
    <property type="component" value="Chromosome"/>
</dbReference>
<sequence>MMSDETSNFGGETPLERQLPPDTDLDAVETRREEREADAVLEDVDRYVAQTDPASLASAEAELNAWEIPVDPLDLADGELSSGSDAPVAVFSATSEAEAHIIQGVLEAAGIPARLHDVAMRAMGNIFSAGEEGWGQVLVPANLAEQARQVIEEARRSPPQNT</sequence>
<gene>
    <name evidence="2" type="ORF">CCAX7_64090</name>
</gene>
<dbReference type="InterPro" id="IPR011322">
    <property type="entry name" value="N-reg_PII-like_a/b"/>
</dbReference>
<accession>A0A402CQL9</accession>
<protein>
    <submittedName>
        <fullName evidence="2">Uncharacterized protein</fullName>
    </submittedName>
</protein>
<reference evidence="2 3" key="1">
    <citation type="journal article" date="2019" name="Int. J. Syst. Evol. Microbiol.">
        <title>Capsulimonas corticalis gen. nov., sp. nov., an aerobic capsulated bacterium, of a novel bacterial order, Capsulimonadales ord. nov., of the class Armatimonadia of the phylum Armatimonadetes.</title>
        <authorList>
            <person name="Li J."/>
            <person name="Kudo C."/>
            <person name="Tonouchi A."/>
        </authorList>
    </citation>
    <scope>NUCLEOTIDE SEQUENCE [LARGE SCALE GENOMIC DNA]</scope>
    <source>
        <strain evidence="2 3">AX-7</strain>
    </source>
</reference>
<dbReference type="InterPro" id="IPR018551">
    <property type="entry name" value="DUF2007"/>
</dbReference>
<feature type="compositionally biased region" description="Polar residues" evidence="1">
    <location>
        <begin position="1"/>
        <end position="10"/>
    </location>
</feature>
<dbReference type="KEGG" id="ccot:CCAX7_64090"/>
<dbReference type="AlphaFoldDB" id="A0A402CQL9"/>
<name>A0A402CQL9_9BACT</name>
<dbReference type="RefSeq" id="WP_119319729.1">
    <property type="nucleotide sequence ID" value="NZ_AP025739.1"/>
</dbReference>
<evidence type="ECO:0000256" key="1">
    <source>
        <dbReference type="SAM" id="MobiDB-lite"/>
    </source>
</evidence>
<dbReference type="EMBL" id="AP025739">
    <property type="protein sequence ID" value="BDI34358.1"/>
    <property type="molecule type" value="Genomic_DNA"/>
</dbReference>
<dbReference type="OrthoDB" id="8480302at2"/>
<dbReference type="SUPFAM" id="SSF54913">
    <property type="entry name" value="GlnB-like"/>
    <property type="match status" value="1"/>
</dbReference>
<organism evidence="2 3">
    <name type="scientific">Capsulimonas corticalis</name>
    <dbReference type="NCBI Taxonomy" id="2219043"/>
    <lineage>
        <taxon>Bacteria</taxon>
        <taxon>Bacillati</taxon>
        <taxon>Armatimonadota</taxon>
        <taxon>Armatimonadia</taxon>
        <taxon>Capsulimonadales</taxon>
        <taxon>Capsulimonadaceae</taxon>
        <taxon>Capsulimonas</taxon>
    </lineage>
</organism>